<organism evidence="1 2">
    <name type="scientific">Lautropia mirabilis ATCC 51599</name>
    <dbReference type="NCBI Taxonomy" id="887898"/>
    <lineage>
        <taxon>Bacteria</taxon>
        <taxon>Pseudomonadati</taxon>
        <taxon>Pseudomonadota</taxon>
        <taxon>Betaproteobacteria</taxon>
        <taxon>Burkholderiales</taxon>
        <taxon>Burkholderiaceae</taxon>
        <taxon>Lautropia</taxon>
    </lineage>
</organism>
<reference evidence="1 2" key="1">
    <citation type="submission" date="2010-12" db="EMBL/GenBank/DDBJ databases">
        <authorList>
            <person name="Muzny D."/>
            <person name="Qin X."/>
            <person name="Deng J."/>
            <person name="Jiang H."/>
            <person name="Liu Y."/>
            <person name="Qu J."/>
            <person name="Song X.-Z."/>
            <person name="Zhang L."/>
            <person name="Thornton R."/>
            <person name="Coyle M."/>
            <person name="Francisco L."/>
            <person name="Jackson L."/>
            <person name="Javaid M."/>
            <person name="Korchina V."/>
            <person name="Kovar C."/>
            <person name="Mata R."/>
            <person name="Mathew T."/>
            <person name="Ngo R."/>
            <person name="Nguyen L."/>
            <person name="Nguyen N."/>
            <person name="Okwuonu G."/>
            <person name="Ongeri F."/>
            <person name="Pham C."/>
            <person name="Simmons D."/>
            <person name="Wilczek-Boney K."/>
            <person name="Hale W."/>
            <person name="Jakkamsetti A."/>
            <person name="Pham P."/>
            <person name="Ruth R."/>
            <person name="San Lucas F."/>
            <person name="Warren J."/>
            <person name="Zhang J."/>
            <person name="Zhao Z."/>
            <person name="Zhou C."/>
            <person name="Zhu D."/>
            <person name="Lee S."/>
            <person name="Bess C."/>
            <person name="Blankenburg K."/>
            <person name="Forbes L."/>
            <person name="Fu Q."/>
            <person name="Gubbala S."/>
            <person name="Hirani K."/>
            <person name="Jayaseelan J.C."/>
            <person name="Lara F."/>
            <person name="Munidasa M."/>
            <person name="Palculict T."/>
            <person name="Patil S."/>
            <person name="Pu L.-L."/>
            <person name="Saada N."/>
            <person name="Tang L."/>
            <person name="Weissenberger G."/>
            <person name="Zhu Y."/>
            <person name="Hemphill L."/>
            <person name="Shang Y."/>
            <person name="Youmans B."/>
            <person name="Ayvaz T."/>
            <person name="Ross M."/>
            <person name="Santibanez J."/>
            <person name="Aqrawi P."/>
            <person name="Gross S."/>
            <person name="Joshi V."/>
            <person name="Fowler G."/>
            <person name="Nazareth L."/>
            <person name="Reid J."/>
            <person name="Worley K."/>
            <person name="Petrosino J."/>
            <person name="Highlander S."/>
            <person name="Gibbs R."/>
        </authorList>
    </citation>
    <scope>NUCLEOTIDE SEQUENCE [LARGE SCALE GENOMIC DNA]</scope>
    <source>
        <strain evidence="1 2">ATCC 51599</strain>
    </source>
</reference>
<dbReference type="STRING" id="887898.HMPREF0551_0341"/>
<evidence type="ECO:0000313" key="2">
    <source>
        <dbReference type="Proteomes" id="UP000011021"/>
    </source>
</evidence>
<evidence type="ECO:0000313" key="1">
    <source>
        <dbReference type="EMBL" id="EFV96158.1"/>
    </source>
</evidence>
<dbReference type="AlphaFoldDB" id="E7RTS2"/>
<sequence length="185" mass="20648">MRGEVEGELKLAQDDGVGREGAALRKLWTGLKAGMSVAEVKKQRSGLMVPERPSRLVNGAEGLLEKDMKLAGALFKVKYYFLDGGYYQVMVTTDNPWLREDDEIRALYGKLQPQVQKMLGKASSEEPLEMRNIGLWGRTEWTDADGNLKTWVFITPGPPGQSMLTVGHRPDGVAAFKDLRQLRKP</sequence>
<dbReference type="RefSeq" id="WP_005672235.1">
    <property type="nucleotide sequence ID" value="NZ_GL636062.1"/>
</dbReference>
<accession>E7RTS2</accession>
<comment type="caution">
    <text evidence="1">The sequence shown here is derived from an EMBL/GenBank/DDBJ whole genome shotgun (WGS) entry which is preliminary data.</text>
</comment>
<protein>
    <submittedName>
        <fullName evidence="1">Uncharacterized protein</fullName>
    </submittedName>
</protein>
<dbReference type="HOGENOM" id="CLU_097885_0_0_4"/>
<name>E7RTS2_9BURK</name>
<proteinExistence type="predicted"/>
<gene>
    <name evidence="1" type="ORF">HMPREF0551_0341</name>
</gene>
<dbReference type="EMBL" id="AEQP01000001">
    <property type="protein sequence ID" value="EFV96158.1"/>
    <property type="molecule type" value="Genomic_DNA"/>
</dbReference>
<dbReference type="Proteomes" id="UP000011021">
    <property type="component" value="Unassembled WGS sequence"/>
</dbReference>
<keyword evidence="2" id="KW-1185">Reference proteome</keyword>